<dbReference type="AlphaFoldDB" id="A0A918Z7J2"/>
<sequence length="153" mass="16086">MSACTASAVPCAGVGVDSGVSVTFLRDGYGDLTGASYELCARGECVERALPPGRVTRLRLTLPLDVDPARGPVRLRVTPWQSDDPVIDASTEVELMWQSDGCGGGAYNHTGLAFTKDDGLLTKVPERVMEAWRADLEGSPPASPSTPTPTPTP</sequence>
<name>A0A918Z7J2_9ACTN</name>
<dbReference type="Proteomes" id="UP000603227">
    <property type="component" value="Unassembled WGS sequence"/>
</dbReference>
<evidence type="ECO:0000313" key="2">
    <source>
        <dbReference type="EMBL" id="GHE39221.1"/>
    </source>
</evidence>
<evidence type="ECO:0000256" key="1">
    <source>
        <dbReference type="SAM" id="MobiDB-lite"/>
    </source>
</evidence>
<reference evidence="2" key="2">
    <citation type="submission" date="2020-09" db="EMBL/GenBank/DDBJ databases">
        <authorList>
            <person name="Sun Q."/>
            <person name="Zhou Y."/>
        </authorList>
    </citation>
    <scope>NUCLEOTIDE SEQUENCE</scope>
    <source>
        <strain evidence="2">CGMCC 4.7403</strain>
    </source>
</reference>
<dbReference type="EMBL" id="BNAT01000023">
    <property type="protein sequence ID" value="GHE39221.1"/>
    <property type="molecule type" value="Genomic_DNA"/>
</dbReference>
<keyword evidence="3" id="KW-1185">Reference proteome</keyword>
<gene>
    <name evidence="2" type="ORF">GCM10017771_57920</name>
</gene>
<feature type="region of interest" description="Disordered" evidence="1">
    <location>
        <begin position="133"/>
        <end position="153"/>
    </location>
</feature>
<evidence type="ECO:0000313" key="3">
    <source>
        <dbReference type="Proteomes" id="UP000603227"/>
    </source>
</evidence>
<feature type="compositionally biased region" description="Pro residues" evidence="1">
    <location>
        <begin position="141"/>
        <end position="153"/>
    </location>
</feature>
<reference evidence="2" key="1">
    <citation type="journal article" date="2014" name="Int. J. Syst. Evol. Microbiol.">
        <title>Complete genome sequence of Corynebacterium casei LMG S-19264T (=DSM 44701T), isolated from a smear-ripened cheese.</title>
        <authorList>
            <consortium name="US DOE Joint Genome Institute (JGI-PGF)"/>
            <person name="Walter F."/>
            <person name="Albersmeier A."/>
            <person name="Kalinowski J."/>
            <person name="Ruckert C."/>
        </authorList>
    </citation>
    <scope>NUCLEOTIDE SEQUENCE</scope>
    <source>
        <strain evidence="2">CGMCC 4.7403</strain>
    </source>
</reference>
<proteinExistence type="predicted"/>
<accession>A0A918Z7J2</accession>
<comment type="caution">
    <text evidence="2">The sequence shown here is derived from an EMBL/GenBank/DDBJ whole genome shotgun (WGS) entry which is preliminary data.</text>
</comment>
<protein>
    <submittedName>
        <fullName evidence="2">Uncharacterized protein</fullName>
    </submittedName>
</protein>
<organism evidence="2 3">
    <name type="scientific">Streptomyces capitiformicae</name>
    <dbReference type="NCBI Taxonomy" id="2014920"/>
    <lineage>
        <taxon>Bacteria</taxon>
        <taxon>Bacillati</taxon>
        <taxon>Actinomycetota</taxon>
        <taxon>Actinomycetes</taxon>
        <taxon>Kitasatosporales</taxon>
        <taxon>Streptomycetaceae</taxon>
        <taxon>Streptomyces</taxon>
    </lineage>
</organism>